<name>A0A2N5E189_9GAMM</name>
<keyword evidence="1" id="KW-0805">Transcription regulation</keyword>
<accession>A0A2N5E189</accession>
<dbReference type="InterPro" id="IPR020449">
    <property type="entry name" value="Tscrpt_reg_AraC-type_HTH"/>
</dbReference>
<dbReference type="PANTHER" id="PTHR47504:SF5">
    <property type="entry name" value="RIGHT ORIGIN-BINDING PROTEIN"/>
    <property type="match status" value="1"/>
</dbReference>
<evidence type="ECO:0000313" key="6">
    <source>
        <dbReference type="Proteomes" id="UP000234503"/>
    </source>
</evidence>
<dbReference type="InterPro" id="IPR018060">
    <property type="entry name" value="HTH_AraC"/>
</dbReference>
<feature type="domain" description="HTH araC/xylS-type" evidence="4">
    <location>
        <begin position="28"/>
        <end position="126"/>
    </location>
</feature>
<comment type="caution">
    <text evidence="5">The sequence shown here is derived from an EMBL/GenBank/DDBJ whole genome shotgun (WGS) entry which is preliminary data.</text>
</comment>
<keyword evidence="2" id="KW-0238">DNA-binding</keyword>
<dbReference type="Gene3D" id="3.20.80.10">
    <property type="entry name" value="Regulatory factor, effector binding domain"/>
    <property type="match status" value="1"/>
</dbReference>
<dbReference type="InterPro" id="IPR011256">
    <property type="entry name" value="Reg_factor_effector_dom_sf"/>
</dbReference>
<dbReference type="PRINTS" id="PR00032">
    <property type="entry name" value="HTHARAC"/>
</dbReference>
<dbReference type="InterPro" id="IPR050959">
    <property type="entry name" value="MarA-like"/>
</dbReference>
<sequence length="308" mass="35566">MNPRGSCTNNEEYFPLMTEYNKDRALIDELIHWIEEHLDTAPRIETVSQKSGYSKWHLQRKFTALTGMNIATYMRNRRLSKAAIALKTSDDSIIDIATHYSFDSQQTFTRTFKKRFGITPHQYRISDDWHVDLLTPHFRFEEPFTLNIECINVPSLQLKRLRDDVTLFDRRSAPESKSHFLAMRDQLMCDAFRRAPVRSSPIFSIMSGKNEAQEGKSVRYTLAESASGSTHDTQRVIVDGGCFMSIKFSGTMMETHQLTSFLFDNVLPELRKKVGASHEIEQIQLDPAAHNGKWGQSQVDYHYMLSLN</sequence>
<dbReference type="Pfam" id="PF12833">
    <property type="entry name" value="HTH_18"/>
    <property type="match status" value="1"/>
</dbReference>
<dbReference type="Proteomes" id="UP000234503">
    <property type="component" value="Unassembled WGS sequence"/>
</dbReference>
<reference evidence="5 6" key="1">
    <citation type="submission" date="2017-12" db="EMBL/GenBank/DDBJ databases">
        <title>Characterization of six clinical isolates of Enterochimera gen. nov., a novel genus of the Yersiniaciae family and the three species Enterochimera arupensis sp. nov., Enterochimera coloradensis sp. nov, and Enterochimera californica sp. nov.</title>
        <authorList>
            <person name="Rossi A."/>
            <person name="Fisher M."/>
        </authorList>
    </citation>
    <scope>NUCLEOTIDE SEQUENCE [LARGE SCALE GENOMIC DNA]</scope>
    <source>
        <strain evidence="6">2016-Iso4</strain>
    </source>
</reference>
<dbReference type="InterPro" id="IPR009057">
    <property type="entry name" value="Homeodomain-like_sf"/>
</dbReference>
<organism evidence="5 6">
    <name type="scientific">Chimaeribacter coloradensis</name>
    <dbReference type="NCBI Taxonomy" id="2060068"/>
    <lineage>
        <taxon>Bacteria</taxon>
        <taxon>Pseudomonadati</taxon>
        <taxon>Pseudomonadota</taxon>
        <taxon>Gammaproteobacteria</taxon>
        <taxon>Enterobacterales</taxon>
        <taxon>Yersiniaceae</taxon>
        <taxon>Chimaeribacter</taxon>
    </lineage>
</organism>
<dbReference type="PROSITE" id="PS01124">
    <property type="entry name" value="HTH_ARAC_FAMILY_2"/>
    <property type="match status" value="1"/>
</dbReference>
<protein>
    <recommendedName>
        <fullName evidence="4">HTH araC/xylS-type domain-containing protein</fullName>
    </recommendedName>
</protein>
<dbReference type="AlphaFoldDB" id="A0A2N5E189"/>
<evidence type="ECO:0000259" key="4">
    <source>
        <dbReference type="PROSITE" id="PS01124"/>
    </source>
</evidence>
<keyword evidence="6" id="KW-1185">Reference proteome</keyword>
<evidence type="ECO:0000256" key="3">
    <source>
        <dbReference type="ARBA" id="ARBA00023163"/>
    </source>
</evidence>
<proteinExistence type="predicted"/>
<dbReference type="SUPFAM" id="SSF46689">
    <property type="entry name" value="Homeodomain-like"/>
    <property type="match status" value="2"/>
</dbReference>
<evidence type="ECO:0000256" key="2">
    <source>
        <dbReference type="ARBA" id="ARBA00023125"/>
    </source>
</evidence>
<dbReference type="GO" id="GO:0003700">
    <property type="term" value="F:DNA-binding transcription factor activity"/>
    <property type="evidence" value="ECO:0007669"/>
    <property type="project" value="InterPro"/>
</dbReference>
<dbReference type="GO" id="GO:0043565">
    <property type="term" value="F:sequence-specific DNA binding"/>
    <property type="evidence" value="ECO:0007669"/>
    <property type="project" value="InterPro"/>
</dbReference>
<dbReference type="OrthoDB" id="282744at2"/>
<evidence type="ECO:0000313" key="5">
    <source>
        <dbReference type="EMBL" id="PLR34085.1"/>
    </source>
</evidence>
<keyword evidence="3" id="KW-0804">Transcription</keyword>
<dbReference type="EMBL" id="PJZH01000012">
    <property type="protein sequence ID" value="PLR34085.1"/>
    <property type="molecule type" value="Genomic_DNA"/>
</dbReference>
<dbReference type="SMART" id="SM00342">
    <property type="entry name" value="HTH_ARAC"/>
    <property type="match status" value="1"/>
</dbReference>
<gene>
    <name evidence="5" type="ORF">CYR32_12800</name>
</gene>
<evidence type="ECO:0000256" key="1">
    <source>
        <dbReference type="ARBA" id="ARBA00023015"/>
    </source>
</evidence>
<dbReference type="Gene3D" id="1.10.10.60">
    <property type="entry name" value="Homeodomain-like"/>
    <property type="match status" value="2"/>
</dbReference>
<dbReference type="PANTHER" id="PTHR47504">
    <property type="entry name" value="RIGHT ORIGIN-BINDING PROTEIN"/>
    <property type="match status" value="1"/>
</dbReference>